<feature type="binding site" evidence="9">
    <location>
        <position position="64"/>
    </location>
    <ligand>
        <name>substrate</name>
    </ligand>
</feature>
<evidence type="ECO:0000256" key="4">
    <source>
        <dbReference type="ARBA" id="ARBA00022723"/>
    </source>
</evidence>
<dbReference type="GO" id="GO:0000287">
    <property type="term" value="F:magnesium ion binding"/>
    <property type="evidence" value="ECO:0007669"/>
    <property type="project" value="UniProtKB-UniRule"/>
</dbReference>
<evidence type="ECO:0000256" key="6">
    <source>
        <dbReference type="ARBA" id="ARBA00022777"/>
    </source>
</evidence>
<evidence type="ECO:0000256" key="10">
    <source>
        <dbReference type="RuleBase" id="RU003835"/>
    </source>
</evidence>
<dbReference type="AlphaFoldDB" id="A0A2T4J5C0"/>
<evidence type="ECO:0000256" key="8">
    <source>
        <dbReference type="ARBA" id="ARBA00022842"/>
    </source>
</evidence>
<evidence type="ECO:0000256" key="7">
    <source>
        <dbReference type="ARBA" id="ARBA00022840"/>
    </source>
</evidence>
<keyword evidence="3 9" id="KW-0808">Transferase</keyword>
<feature type="binding site" evidence="9">
    <location>
        <begin position="294"/>
        <end position="298"/>
    </location>
    <ligand>
        <name>ATP</name>
        <dbReference type="ChEBI" id="CHEBI:30616"/>
    </ligand>
</feature>
<dbReference type="InterPro" id="IPR023865">
    <property type="entry name" value="Aliphatic_acid_kinase_CS"/>
</dbReference>
<feature type="active site" description="Proton donor/acceptor" evidence="9">
    <location>
        <position position="121"/>
    </location>
</feature>
<protein>
    <recommendedName>
        <fullName evidence="9">Acetate kinase</fullName>
        <ecNumber evidence="9">2.7.2.1</ecNumber>
    </recommendedName>
    <alternativeName>
        <fullName evidence="9">Acetokinase</fullName>
    </alternativeName>
</protein>
<sequence length="361" mass="37571">MWLVVNAGSSSVKLVVFDAGLRDVARATVDRIGAGGPPTHAEAMVEGLGRMGLAPAALTAAAHRVVHGGVALTAPQRVTPAVIAGIEACVPLAPLHNPGNLTGIRAVETLAPGLPQYVSFDTAFHATNPDVATAYAIPAEERARGLRRFGFHGLSYAALVRILRARGALTRRVLAFHLGNGVSACAILDGASVASSMGWSPVEGLTMGTRPGNLDPMVALDLAERHGVDGARALLNRRSGLLALGGHSDMRALHEAGTPEAAFAIDHFCYWAIRHAGSLIAAMGGVETIVFTGGIGENDFSVRGRILDGLSWAGVAYDADANRQNAGALHLAKSDVAIWTVPADEERQIAQEAQTVRECEG</sequence>
<keyword evidence="6 9" id="KW-0418">Kinase</keyword>
<evidence type="ECO:0000313" key="11">
    <source>
        <dbReference type="EMBL" id="PTE13065.1"/>
    </source>
</evidence>
<proteinExistence type="inferred from homology"/>
<dbReference type="InterPro" id="IPR000890">
    <property type="entry name" value="Aliphatic_acid_kin_short-chain"/>
</dbReference>
<comment type="subunit">
    <text evidence="9">Homodimer.</text>
</comment>
<keyword evidence="12" id="KW-1185">Reference proteome</keyword>
<feature type="binding site" evidence="9">
    <location>
        <position position="6"/>
    </location>
    <ligand>
        <name>Mg(2+)</name>
        <dbReference type="ChEBI" id="CHEBI:18420"/>
    </ligand>
</feature>
<keyword evidence="5 9" id="KW-0547">Nucleotide-binding</keyword>
<keyword evidence="7 9" id="KW-0067">ATP-binding</keyword>
<feature type="binding site" evidence="9">
    <location>
        <begin position="177"/>
        <end position="181"/>
    </location>
    <ligand>
        <name>ATP</name>
        <dbReference type="ChEBI" id="CHEBI:30616"/>
    </ligand>
</feature>
<dbReference type="RefSeq" id="WP_107674465.1">
    <property type="nucleotide sequence ID" value="NZ_PZKE01000020.1"/>
</dbReference>
<evidence type="ECO:0000313" key="12">
    <source>
        <dbReference type="Proteomes" id="UP000241362"/>
    </source>
</evidence>
<gene>
    <name evidence="9" type="primary">ackA</name>
    <name evidence="11" type="ORF">C5F44_15545</name>
</gene>
<dbReference type="GO" id="GO:0008776">
    <property type="term" value="F:acetate kinase activity"/>
    <property type="evidence" value="ECO:0007669"/>
    <property type="project" value="UniProtKB-UniRule"/>
</dbReference>
<keyword evidence="2 9" id="KW-0963">Cytoplasm</keyword>
<dbReference type="PANTHER" id="PTHR21060">
    <property type="entry name" value="ACETATE KINASE"/>
    <property type="match status" value="1"/>
</dbReference>
<dbReference type="GO" id="GO:0005524">
    <property type="term" value="F:ATP binding"/>
    <property type="evidence" value="ECO:0007669"/>
    <property type="project" value="UniProtKB-KW"/>
</dbReference>
<keyword evidence="8 9" id="KW-0460">Magnesium</keyword>
<comment type="similarity">
    <text evidence="1 9 10">Belongs to the acetokinase family.</text>
</comment>
<evidence type="ECO:0000256" key="1">
    <source>
        <dbReference type="ARBA" id="ARBA00008748"/>
    </source>
</evidence>
<comment type="function">
    <text evidence="9">Catalyzes the formation of acetyl phosphate from acetate and ATP. Can also catalyze the reverse reaction.</text>
</comment>
<dbReference type="UniPathway" id="UPA00340">
    <property type="reaction ID" value="UER00458"/>
</dbReference>
<dbReference type="Proteomes" id="UP000241362">
    <property type="component" value="Unassembled WGS sequence"/>
</dbReference>
<accession>A0A2T4J5C0</accession>
<dbReference type="EC" id="2.7.2.1" evidence="9"/>
<comment type="pathway">
    <text evidence="9">Metabolic intermediate biosynthesis; acetyl-CoA biosynthesis; acetyl-CoA from acetate: step 1/2.</text>
</comment>
<feature type="site" description="Transition state stabilizer" evidence="9">
    <location>
        <position position="152"/>
    </location>
</feature>
<feature type="site" description="Transition state stabilizer" evidence="9">
    <location>
        <position position="210"/>
    </location>
</feature>
<dbReference type="InterPro" id="IPR043129">
    <property type="entry name" value="ATPase_NBD"/>
</dbReference>
<dbReference type="GO" id="GO:0005829">
    <property type="term" value="C:cytosol"/>
    <property type="evidence" value="ECO:0007669"/>
    <property type="project" value="TreeGrafter"/>
</dbReference>
<comment type="caution">
    <text evidence="11">The sequence shown here is derived from an EMBL/GenBank/DDBJ whole genome shotgun (WGS) entry which is preliminary data.</text>
</comment>
<dbReference type="EMBL" id="PZKE01000020">
    <property type="protein sequence ID" value="PTE13065.1"/>
    <property type="molecule type" value="Genomic_DNA"/>
</dbReference>
<organism evidence="11 12">
    <name type="scientific">Fuscovulum blasticum DSM 2131</name>
    <dbReference type="NCBI Taxonomy" id="1188250"/>
    <lineage>
        <taxon>Bacteria</taxon>
        <taxon>Pseudomonadati</taxon>
        <taxon>Pseudomonadota</taxon>
        <taxon>Alphaproteobacteria</taxon>
        <taxon>Rhodobacterales</taxon>
        <taxon>Paracoccaceae</taxon>
        <taxon>Pseudogemmobacter</taxon>
    </lineage>
</organism>
<evidence type="ECO:0000256" key="9">
    <source>
        <dbReference type="HAMAP-Rule" id="MF_00020"/>
    </source>
</evidence>
<dbReference type="HAMAP" id="MF_00020">
    <property type="entry name" value="Acetate_kinase"/>
    <property type="match status" value="1"/>
</dbReference>
<dbReference type="PIRSF" id="PIRSF000722">
    <property type="entry name" value="Acetate_prop_kin"/>
    <property type="match status" value="1"/>
</dbReference>
<evidence type="ECO:0000256" key="2">
    <source>
        <dbReference type="ARBA" id="ARBA00022490"/>
    </source>
</evidence>
<comment type="subcellular location">
    <subcellularLocation>
        <location evidence="9">Cytoplasm</location>
    </subcellularLocation>
</comment>
<evidence type="ECO:0000256" key="5">
    <source>
        <dbReference type="ARBA" id="ARBA00022741"/>
    </source>
</evidence>
<evidence type="ECO:0000256" key="3">
    <source>
        <dbReference type="ARBA" id="ARBA00022679"/>
    </source>
</evidence>
<dbReference type="PRINTS" id="PR00471">
    <property type="entry name" value="ACETATEKNASE"/>
</dbReference>
<dbReference type="PROSITE" id="PS01076">
    <property type="entry name" value="ACETATE_KINASE_2"/>
    <property type="match status" value="1"/>
</dbReference>
<name>A0A2T4J5C0_FUSBL</name>
<dbReference type="PANTHER" id="PTHR21060:SF21">
    <property type="entry name" value="ACETATE KINASE"/>
    <property type="match status" value="1"/>
</dbReference>
<feature type="binding site" evidence="9">
    <location>
        <position position="13"/>
    </location>
    <ligand>
        <name>ATP</name>
        <dbReference type="ChEBI" id="CHEBI:30616"/>
    </ligand>
</feature>
<feature type="binding site" evidence="9">
    <location>
        <position position="345"/>
    </location>
    <ligand>
        <name>Mg(2+)</name>
        <dbReference type="ChEBI" id="CHEBI:18420"/>
    </ligand>
</feature>
<keyword evidence="4 9" id="KW-0479">Metal-binding</keyword>
<reference evidence="11 12" key="1">
    <citation type="submission" date="2018-03" db="EMBL/GenBank/DDBJ databases">
        <title>Rhodobacter blasticus.</title>
        <authorList>
            <person name="Meyer T.E."/>
            <person name="Miller S."/>
            <person name="Lodha T."/>
            <person name="Gandham S."/>
            <person name="Chintalapati S."/>
            <person name="Chintalapati V.R."/>
        </authorList>
    </citation>
    <scope>NUCLEOTIDE SEQUENCE [LARGE SCALE GENOMIC DNA]</scope>
    <source>
        <strain evidence="11 12">DSM 2131</strain>
    </source>
</reference>
<comment type="cofactor">
    <cofactor evidence="9">
        <name>Mg(2+)</name>
        <dbReference type="ChEBI" id="CHEBI:18420"/>
    </cofactor>
    <cofactor evidence="9">
        <name>Mn(2+)</name>
        <dbReference type="ChEBI" id="CHEBI:29035"/>
    </cofactor>
    <text evidence="9">Mg(2+). Can also accept Mn(2+).</text>
</comment>
<dbReference type="Gene3D" id="3.30.420.40">
    <property type="match status" value="2"/>
</dbReference>
<dbReference type="InterPro" id="IPR004372">
    <property type="entry name" value="Ac/propionate_kinase"/>
</dbReference>
<feature type="binding site" evidence="9">
    <location>
        <begin position="249"/>
        <end position="251"/>
    </location>
    <ligand>
        <name>ATP</name>
        <dbReference type="ChEBI" id="CHEBI:30616"/>
    </ligand>
</feature>
<dbReference type="GO" id="GO:0006085">
    <property type="term" value="P:acetyl-CoA biosynthetic process"/>
    <property type="evidence" value="ECO:0007669"/>
    <property type="project" value="UniProtKB-UniRule"/>
</dbReference>
<dbReference type="Pfam" id="PF00871">
    <property type="entry name" value="Acetate_kinase"/>
    <property type="match status" value="1"/>
</dbReference>
<comment type="catalytic activity">
    <reaction evidence="9">
        <text>acetate + ATP = acetyl phosphate + ADP</text>
        <dbReference type="Rhea" id="RHEA:11352"/>
        <dbReference type="ChEBI" id="CHEBI:22191"/>
        <dbReference type="ChEBI" id="CHEBI:30089"/>
        <dbReference type="ChEBI" id="CHEBI:30616"/>
        <dbReference type="ChEBI" id="CHEBI:456216"/>
        <dbReference type="EC" id="2.7.2.1"/>
    </reaction>
</comment>
<dbReference type="GO" id="GO:0006083">
    <property type="term" value="P:acetate metabolic process"/>
    <property type="evidence" value="ECO:0007669"/>
    <property type="project" value="TreeGrafter"/>
</dbReference>
<dbReference type="SUPFAM" id="SSF53067">
    <property type="entry name" value="Actin-like ATPase domain"/>
    <property type="match status" value="2"/>
</dbReference>